<evidence type="ECO:0000313" key="1">
    <source>
        <dbReference type="EMBL" id="KKM03599.1"/>
    </source>
</evidence>
<dbReference type="EMBL" id="LAZR01016648">
    <property type="protein sequence ID" value="KKM03599.1"/>
    <property type="molecule type" value="Genomic_DNA"/>
</dbReference>
<name>A0A0F9GXS8_9ZZZZ</name>
<gene>
    <name evidence="1" type="ORF">LCGC14_1772820</name>
</gene>
<reference evidence="1" key="1">
    <citation type="journal article" date="2015" name="Nature">
        <title>Complex archaea that bridge the gap between prokaryotes and eukaryotes.</title>
        <authorList>
            <person name="Spang A."/>
            <person name="Saw J.H."/>
            <person name="Jorgensen S.L."/>
            <person name="Zaremba-Niedzwiedzka K."/>
            <person name="Martijn J."/>
            <person name="Lind A.E."/>
            <person name="van Eijk R."/>
            <person name="Schleper C."/>
            <person name="Guy L."/>
            <person name="Ettema T.J."/>
        </authorList>
    </citation>
    <scope>NUCLEOTIDE SEQUENCE</scope>
</reference>
<protein>
    <submittedName>
        <fullName evidence="1">Uncharacterized protein</fullName>
    </submittedName>
</protein>
<organism evidence="1">
    <name type="scientific">marine sediment metagenome</name>
    <dbReference type="NCBI Taxonomy" id="412755"/>
    <lineage>
        <taxon>unclassified sequences</taxon>
        <taxon>metagenomes</taxon>
        <taxon>ecological metagenomes</taxon>
    </lineage>
</organism>
<sequence>MKTEEQYFEEEVEKEKKEVKQRERKSRKKISDEISGWIYEKLKEEYIKLRLGRISYYNPVTVGMAWDMFKSECRFCGLEYIQGEHEDCCDDCWEKNKGKTLEDLE</sequence>
<dbReference type="AlphaFoldDB" id="A0A0F9GXS8"/>
<accession>A0A0F9GXS8</accession>
<proteinExistence type="predicted"/>
<comment type="caution">
    <text evidence="1">The sequence shown here is derived from an EMBL/GenBank/DDBJ whole genome shotgun (WGS) entry which is preliminary data.</text>
</comment>